<keyword evidence="1" id="KW-0812">Transmembrane</keyword>
<feature type="transmembrane region" description="Helical" evidence="1">
    <location>
        <begin position="74"/>
        <end position="96"/>
    </location>
</feature>
<feature type="transmembrane region" description="Helical" evidence="1">
    <location>
        <begin position="47"/>
        <end position="68"/>
    </location>
</feature>
<evidence type="ECO:0000313" key="2">
    <source>
        <dbReference type="EMBL" id="MDH6284230.1"/>
    </source>
</evidence>
<sequence length="157" mass="17264">MSGRAVGADVSVVPHEDGFHPIEALEEVDSRWRRRRRRIAANPSLNLAYRLGVGLVGVVVLAVGIVTVPYPGPGWLTVFAGLGILASEFAWAHRLLHWARARYDRFMAWFSRQSGVVKGTGVLCTSVVVVMTLWVLGTFSLIGTWVGVEQPWLDSPL</sequence>
<keyword evidence="3" id="KW-1185">Reference proteome</keyword>
<dbReference type="EMBL" id="JARXVC010000019">
    <property type="protein sequence ID" value="MDH6284230.1"/>
    <property type="molecule type" value="Genomic_DNA"/>
</dbReference>
<name>A0ABT6MJ20_9NOCA</name>
<proteinExistence type="predicted"/>
<keyword evidence="1" id="KW-1133">Transmembrane helix</keyword>
<dbReference type="NCBIfam" id="TIGR02611">
    <property type="entry name" value="TIGR02611 family protein"/>
    <property type="match status" value="1"/>
</dbReference>
<dbReference type="InterPro" id="IPR013434">
    <property type="entry name" value="CHP02611"/>
</dbReference>
<evidence type="ECO:0000313" key="3">
    <source>
        <dbReference type="Proteomes" id="UP001160334"/>
    </source>
</evidence>
<keyword evidence="1" id="KW-0472">Membrane</keyword>
<comment type="caution">
    <text evidence="2">The sequence shown here is derived from an EMBL/GenBank/DDBJ whole genome shotgun (WGS) entry which is preliminary data.</text>
</comment>
<organism evidence="2 3">
    <name type="scientific">Prescottella agglutinans</name>
    <dbReference type="NCBI Taxonomy" id="1644129"/>
    <lineage>
        <taxon>Bacteria</taxon>
        <taxon>Bacillati</taxon>
        <taxon>Actinomycetota</taxon>
        <taxon>Actinomycetes</taxon>
        <taxon>Mycobacteriales</taxon>
        <taxon>Nocardiaceae</taxon>
        <taxon>Prescottella</taxon>
    </lineage>
</organism>
<accession>A0ABT6MJ20</accession>
<evidence type="ECO:0000256" key="1">
    <source>
        <dbReference type="SAM" id="Phobius"/>
    </source>
</evidence>
<dbReference type="Pfam" id="PF09656">
    <property type="entry name" value="PGPGW"/>
    <property type="match status" value="1"/>
</dbReference>
<feature type="transmembrane region" description="Helical" evidence="1">
    <location>
        <begin position="116"/>
        <end position="148"/>
    </location>
</feature>
<protein>
    <submittedName>
        <fullName evidence="2">Uncharacterized protein (TIGR02611 family)</fullName>
    </submittedName>
</protein>
<gene>
    <name evidence="2" type="ORF">M2280_005482</name>
</gene>
<dbReference type="Proteomes" id="UP001160334">
    <property type="component" value="Unassembled WGS sequence"/>
</dbReference>
<reference evidence="2 3" key="1">
    <citation type="submission" date="2023-04" db="EMBL/GenBank/DDBJ databases">
        <title>Forest soil microbial communities from Buena Vista Peninsula, Colon Province, Panama.</title>
        <authorList>
            <person name="Bouskill N."/>
        </authorList>
    </citation>
    <scope>NUCLEOTIDE SEQUENCE [LARGE SCALE GENOMIC DNA]</scope>
    <source>
        <strain evidence="2 3">CFH S0262</strain>
    </source>
</reference>
<dbReference type="InterPro" id="IPR019099">
    <property type="entry name" value="Uncharacterised_PGPGW_TM"/>
</dbReference>